<keyword evidence="2" id="KW-1133">Transmembrane helix</keyword>
<evidence type="ECO:0000313" key="3">
    <source>
        <dbReference type="EMBL" id="KAF4111733.1"/>
    </source>
</evidence>
<dbReference type="OrthoDB" id="10492869at2759"/>
<feature type="region of interest" description="Disordered" evidence="1">
    <location>
        <begin position="91"/>
        <end position="151"/>
    </location>
</feature>
<sequence>MLQTSDGYTVNRDTLTIRGANESDQGQYWCRGQRDESPSSSQESNRINLSVNVSAASSLLLVAGVVVGLSVCLLIFISLLLLLWRHKKNKDQQRNINQTSVPNQSGESQPENSPLQSGDPEPLADVTYSEVTVKKNKKKMDKDDSMAETNNVTYSEVRNKVKKSKSKDINTAGPSDLVYAQIDLQDKKKTKGKGAGLRNILIEMKSKDKQKESGDTLYSELKHNADGGADAGDATYAQPIRKKNKARP</sequence>
<feature type="compositionally biased region" description="Basic and acidic residues" evidence="1">
    <location>
        <begin position="206"/>
        <end position="225"/>
    </location>
</feature>
<dbReference type="EMBL" id="JAAMOB010000007">
    <property type="protein sequence ID" value="KAF4111733.1"/>
    <property type="molecule type" value="Genomic_DNA"/>
</dbReference>
<dbReference type="Gene3D" id="2.60.40.10">
    <property type="entry name" value="Immunoglobulins"/>
    <property type="match status" value="1"/>
</dbReference>
<feature type="transmembrane region" description="Helical" evidence="2">
    <location>
        <begin position="59"/>
        <end position="84"/>
    </location>
</feature>
<gene>
    <name evidence="3" type="ORF">G5714_008764</name>
</gene>
<keyword evidence="2" id="KW-0472">Membrane</keyword>
<dbReference type="InterPro" id="IPR036179">
    <property type="entry name" value="Ig-like_dom_sf"/>
</dbReference>
<protein>
    <submittedName>
        <fullName evidence="3">Uncharacterized protein</fullName>
    </submittedName>
</protein>
<dbReference type="InterPro" id="IPR013783">
    <property type="entry name" value="Ig-like_fold"/>
</dbReference>
<reference evidence="3 4" key="1">
    <citation type="submission" date="2020-04" db="EMBL/GenBank/DDBJ databases">
        <title>Chromosome-level genome assembly of a cyprinid fish Onychostoma macrolepis by integration of Nanopore Sequencing, Bionano and Hi-C technology.</title>
        <authorList>
            <person name="Wang D."/>
        </authorList>
    </citation>
    <scope>NUCLEOTIDE SEQUENCE [LARGE SCALE GENOMIC DNA]</scope>
    <source>
        <strain evidence="3">SWU-2019</strain>
        <tissue evidence="3">Muscle</tissue>
    </source>
</reference>
<keyword evidence="2" id="KW-0812">Transmembrane</keyword>
<feature type="region of interest" description="Disordered" evidence="1">
    <location>
        <begin position="26"/>
        <end position="45"/>
    </location>
</feature>
<dbReference type="SUPFAM" id="SSF48726">
    <property type="entry name" value="Immunoglobulin"/>
    <property type="match status" value="1"/>
</dbReference>
<name>A0A7J6CYD6_9TELE</name>
<proteinExistence type="predicted"/>
<dbReference type="Proteomes" id="UP000579812">
    <property type="component" value="Unassembled WGS sequence"/>
</dbReference>
<feature type="region of interest" description="Disordered" evidence="1">
    <location>
        <begin position="206"/>
        <end position="248"/>
    </location>
</feature>
<evidence type="ECO:0000256" key="1">
    <source>
        <dbReference type="SAM" id="MobiDB-lite"/>
    </source>
</evidence>
<organism evidence="3 4">
    <name type="scientific">Onychostoma macrolepis</name>
    <dbReference type="NCBI Taxonomy" id="369639"/>
    <lineage>
        <taxon>Eukaryota</taxon>
        <taxon>Metazoa</taxon>
        <taxon>Chordata</taxon>
        <taxon>Craniata</taxon>
        <taxon>Vertebrata</taxon>
        <taxon>Euteleostomi</taxon>
        <taxon>Actinopterygii</taxon>
        <taxon>Neopterygii</taxon>
        <taxon>Teleostei</taxon>
        <taxon>Ostariophysi</taxon>
        <taxon>Cypriniformes</taxon>
        <taxon>Cyprinidae</taxon>
        <taxon>Acrossocheilinae</taxon>
        <taxon>Onychostoma</taxon>
    </lineage>
</organism>
<dbReference type="AlphaFoldDB" id="A0A7J6CYD6"/>
<comment type="caution">
    <text evidence="3">The sequence shown here is derived from an EMBL/GenBank/DDBJ whole genome shotgun (WGS) entry which is preliminary data.</text>
</comment>
<keyword evidence="4" id="KW-1185">Reference proteome</keyword>
<evidence type="ECO:0000313" key="4">
    <source>
        <dbReference type="Proteomes" id="UP000579812"/>
    </source>
</evidence>
<accession>A0A7J6CYD6</accession>
<feature type="compositionally biased region" description="Polar residues" evidence="1">
    <location>
        <begin position="94"/>
        <end position="116"/>
    </location>
</feature>
<evidence type="ECO:0000256" key="2">
    <source>
        <dbReference type="SAM" id="Phobius"/>
    </source>
</evidence>